<accession>A0A926I6L1</accession>
<feature type="transmembrane region" description="Helical" evidence="1">
    <location>
        <begin position="12"/>
        <end position="32"/>
    </location>
</feature>
<gene>
    <name evidence="2" type="ORF">H8710_02415</name>
</gene>
<keyword evidence="1" id="KW-0812">Transmembrane</keyword>
<comment type="caution">
    <text evidence="2">The sequence shown here is derived from an EMBL/GenBank/DDBJ whole genome shotgun (WGS) entry which is preliminary data.</text>
</comment>
<dbReference type="PANTHER" id="PTHR41309">
    <property type="entry name" value="MEMBRANE PROTEIN-RELATED"/>
    <property type="match status" value="1"/>
</dbReference>
<dbReference type="InterPro" id="IPR025699">
    <property type="entry name" value="ABC2_memb-like"/>
</dbReference>
<dbReference type="Proteomes" id="UP000610760">
    <property type="component" value="Unassembled WGS sequence"/>
</dbReference>
<evidence type="ECO:0000256" key="1">
    <source>
        <dbReference type="SAM" id="Phobius"/>
    </source>
</evidence>
<reference evidence="2" key="1">
    <citation type="submission" date="2020-08" db="EMBL/GenBank/DDBJ databases">
        <title>Genome public.</title>
        <authorList>
            <person name="Liu C."/>
            <person name="Sun Q."/>
        </authorList>
    </citation>
    <scope>NUCLEOTIDE SEQUENCE</scope>
    <source>
        <strain evidence="2">NSJ-33</strain>
    </source>
</reference>
<keyword evidence="3" id="KW-1185">Reference proteome</keyword>
<dbReference type="PANTHER" id="PTHR41309:SF2">
    <property type="entry name" value="MEMBRANE PROTEIN"/>
    <property type="match status" value="1"/>
</dbReference>
<feature type="transmembrane region" description="Helical" evidence="1">
    <location>
        <begin position="87"/>
        <end position="111"/>
    </location>
</feature>
<sequence>MKGLLKKDFCLLSRYMRFIVIYMGAMIVLFAMTSQNAVSGFASAMSVLCIILPIYTITTMSLDETSKWDSLAIAMPLRRSQIVGSKYILAIVMLGIGVTGGAVCCGILALFHADAEVWANLTVLLVLLCYNTLMLSILIPLVFKFGGEKSRFIMMGVYMVPTFIVVFLFSRFGKNLDFESVAQDATVCALLLGGAVIIAIAAYIISYFISLGIYRRKEF</sequence>
<feature type="transmembrane region" description="Helical" evidence="1">
    <location>
        <begin position="117"/>
        <end position="143"/>
    </location>
</feature>
<organism evidence="2 3">
    <name type="scientific">Fumia xinanensis</name>
    <dbReference type="NCBI Taxonomy" id="2763659"/>
    <lineage>
        <taxon>Bacteria</taxon>
        <taxon>Bacillati</taxon>
        <taxon>Bacillota</taxon>
        <taxon>Clostridia</taxon>
        <taxon>Eubacteriales</taxon>
        <taxon>Oscillospiraceae</taxon>
        <taxon>Fumia</taxon>
    </lineage>
</organism>
<keyword evidence="1" id="KW-0472">Membrane</keyword>
<name>A0A926I6L1_9FIRM</name>
<feature type="transmembrane region" description="Helical" evidence="1">
    <location>
        <begin position="152"/>
        <end position="170"/>
    </location>
</feature>
<dbReference type="EMBL" id="JACRSV010000001">
    <property type="protein sequence ID" value="MBC8558917.1"/>
    <property type="molecule type" value="Genomic_DNA"/>
</dbReference>
<proteinExistence type="predicted"/>
<dbReference type="RefSeq" id="WP_249293815.1">
    <property type="nucleotide sequence ID" value="NZ_JACRSV010000001.1"/>
</dbReference>
<evidence type="ECO:0000313" key="2">
    <source>
        <dbReference type="EMBL" id="MBC8558917.1"/>
    </source>
</evidence>
<keyword evidence="1" id="KW-1133">Transmembrane helix</keyword>
<feature type="transmembrane region" description="Helical" evidence="1">
    <location>
        <begin position="38"/>
        <end position="57"/>
    </location>
</feature>
<dbReference type="Pfam" id="PF13346">
    <property type="entry name" value="ABC2_membrane_5"/>
    <property type="match status" value="1"/>
</dbReference>
<evidence type="ECO:0000313" key="3">
    <source>
        <dbReference type="Proteomes" id="UP000610760"/>
    </source>
</evidence>
<feature type="transmembrane region" description="Helical" evidence="1">
    <location>
        <begin position="190"/>
        <end position="214"/>
    </location>
</feature>
<dbReference type="AlphaFoldDB" id="A0A926I6L1"/>
<protein>
    <submittedName>
        <fullName evidence="2">ABC-2 transporter permease</fullName>
    </submittedName>
</protein>